<reference evidence="1 2" key="1">
    <citation type="submission" date="2019-06" db="EMBL/GenBank/DDBJ databases">
        <title>Sequencing the genomes of 1000 actinobacteria strains.</title>
        <authorList>
            <person name="Klenk H.-P."/>
        </authorList>
    </citation>
    <scope>NUCLEOTIDE SEQUENCE [LARGE SCALE GENOMIC DNA]</scope>
    <source>
        <strain evidence="1 2">DSM 24683</strain>
    </source>
</reference>
<comment type="caution">
    <text evidence="1">The sequence shown here is derived from an EMBL/GenBank/DDBJ whole genome shotgun (WGS) entry which is preliminary data.</text>
</comment>
<name>A0A561C0M7_9ACTN</name>
<accession>A0A561C0M7</accession>
<dbReference type="Proteomes" id="UP000318380">
    <property type="component" value="Unassembled WGS sequence"/>
</dbReference>
<organism evidence="1 2">
    <name type="scientific">Kribbella amoyensis</name>
    <dbReference type="NCBI Taxonomy" id="996641"/>
    <lineage>
        <taxon>Bacteria</taxon>
        <taxon>Bacillati</taxon>
        <taxon>Actinomycetota</taxon>
        <taxon>Actinomycetes</taxon>
        <taxon>Propionibacteriales</taxon>
        <taxon>Kribbellaceae</taxon>
        <taxon>Kribbella</taxon>
    </lineage>
</organism>
<sequence>MRSHYPACERAENNLCRCQQCGGMMHRIEWALIAAVEESGAERRKRRRSLERAWDRLADDRRAKPATVAQVAVNSGFVDLVDWLADDYRAAVGAGEESRSTVAQLRAGLVGMVSDAVREEVDKIVGPPGPSRDANPLRLGLADHFWCDLFAAIAQVAQQLQGELDEVPDHIAGLIVRSRQADNNLVRPKRGTPKPVKRIPLEDLMVERVVSAAVRTAWAPVQAIYQAKLQLLIRHAQVLAILICPAPEHHRSVVEYCMHPLFGEEIAGPTVERIKRALYEDLFSPGLE</sequence>
<proteinExistence type="predicted"/>
<evidence type="ECO:0000313" key="2">
    <source>
        <dbReference type="Proteomes" id="UP000318380"/>
    </source>
</evidence>
<dbReference type="EMBL" id="VIVK01000001">
    <property type="protein sequence ID" value="TWD84716.1"/>
    <property type="molecule type" value="Genomic_DNA"/>
</dbReference>
<protein>
    <submittedName>
        <fullName evidence="1">Uncharacterized protein</fullName>
    </submittedName>
</protein>
<gene>
    <name evidence="1" type="ORF">FB561_5910</name>
</gene>
<keyword evidence="2" id="KW-1185">Reference proteome</keyword>
<evidence type="ECO:0000313" key="1">
    <source>
        <dbReference type="EMBL" id="TWD84716.1"/>
    </source>
</evidence>
<dbReference type="AlphaFoldDB" id="A0A561C0M7"/>